<dbReference type="Proteomes" id="UP000324222">
    <property type="component" value="Unassembled WGS sequence"/>
</dbReference>
<evidence type="ECO:0000313" key="3">
    <source>
        <dbReference type="Proteomes" id="UP000324222"/>
    </source>
</evidence>
<evidence type="ECO:0000313" key="2">
    <source>
        <dbReference type="EMBL" id="MPC96275.1"/>
    </source>
</evidence>
<accession>A0A5B7JNU0</accession>
<feature type="region of interest" description="Disordered" evidence="1">
    <location>
        <begin position="41"/>
        <end position="68"/>
    </location>
</feature>
<protein>
    <submittedName>
        <fullName evidence="2">Uncharacterized protein</fullName>
    </submittedName>
</protein>
<proteinExistence type="predicted"/>
<comment type="caution">
    <text evidence="2">The sequence shown here is derived from an EMBL/GenBank/DDBJ whole genome shotgun (WGS) entry which is preliminary data.</text>
</comment>
<sequence>MSRLLNILRKYPFPHHSNTLPDIQLFHELLSFHFIGIKSMQRGNKKGQPQKSQARATRVTSHADRSTCHSTLPCTSALSPSGSVKSEIIWPSNTHVDISMGLTRV</sequence>
<evidence type="ECO:0000256" key="1">
    <source>
        <dbReference type="SAM" id="MobiDB-lite"/>
    </source>
</evidence>
<keyword evidence="3" id="KW-1185">Reference proteome</keyword>
<gene>
    <name evidence="2" type="ORF">E2C01_091525</name>
</gene>
<feature type="compositionally biased region" description="Polar residues" evidence="1">
    <location>
        <begin position="47"/>
        <end position="60"/>
    </location>
</feature>
<reference evidence="2 3" key="1">
    <citation type="submission" date="2019-05" db="EMBL/GenBank/DDBJ databases">
        <title>Another draft genome of Portunus trituberculatus and its Hox gene families provides insights of decapod evolution.</title>
        <authorList>
            <person name="Jeong J.-H."/>
            <person name="Song I."/>
            <person name="Kim S."/>
            <person name="Choi T."/>
            <person name="Kim D."/>
            <person name="Ryu S."/>
            <person name="Kim W."/>
        </authorList>
    </citation>
    <scope>NUCLEOTIDE SEQUENCE [LARGE SCALE GENOMIC DNA]</scope>
    <source>
        <tissue evidence="2">Muscle</tissue>
    </source>
</reference>
<name>A0A5B7JNU0_PORTR</name>
<dbReference type="AlphaFoldDB" id="A0A5B7JNU0"/>
<dbReference type="EMBL" id="VSRR010105267">
    <property type="protein sequence ID" value="MPC96275.1"/>
    <property type="molecule type" value="Genomic_DNA"/>
</dbReference>
<organism evidence="2 3">
    <name type="scientific">Portunus trituberculatus</name>
    <name type="common">Swimming crab</name>
    <name type="synonym">Neptunus trituberculatus</name>
    <dbReference type="NCBI Taxonomy" id="210409"/>
    <lineage>
        <taxon>Eukaryota</taxon>
        <taxon>Metazoa</taxon>
        <taxon>Ecdysozoa</taxon>
        <taxon>Arthropoda</taxon>
        <taxon>Crustacea</taxon>
        <taxon>Multicrustacea</taxon>
        <taxon>Malacostraca</taxon>
        <taxon>Eumalacostraca</taxon>
        <taxon>Eucarida</taxon>
        <taxon>Decapoda</taxon>
        <taxon>Pleocyemata</taxon>
        <taxon>Brachyura</taxon>
        <taxon>Eubrachyura</taxon>
        <taxon>Portunoidea</taxon>
        <taxon>Portunidae</taxon>
        <taxon>Portuninae</taxon>
        <taxon>Portunus</taxon>
    </lineage>
</organism>